<dbReference type="EMBL" id="FOOX01000001">
    <property type="protein sequence ID" value="SFF98121.1"/>
    <property type="molecule type" value="Genomic_DNA"/>
</dbReference>
<dbReference type="PANTHER" id="PTHR43723:SF1">
    <property type="entry name" value="COBALT TRANSPORT PROTEIN CBIQ"/>
    <property type="match status" value="1"/>
</dbReference>
<dbReference type="CDD" id="cd16914">
    <property type="entry name" value="EcfT"/>
    <property type="match status" value="1"/>
</dbReference>
<dbReference type="PANTHER" id="PTHR43723">
    <property type="entry name" value="COBALT TRANSPORT PROTEIN CBIQ"/>
    <property type="match status" value="1"/>
</dbReference>
<accession>A0A1I2N9T0</accession>
<organism evidence="7 8">
    <name type="scientific">Desulfotruncus arcticus DSM 17038</name>
    <dbReference type="NCBI Taxonomy" id="1121424"/>
    <lineage>
        <taxon>Bacteria</taxon>
        <taxon>Bacillati</taxon>
        <taxon>Bacillota</taxon>
        <taxon>Clostridia</taxon>
        <taxon>Eubacteriales</taxon>
        <taxon>Desulfallaceae</taxon>
        <taxon>Desulfotruncus</taxon>
    </lineage>
</organism>
<evidence type="ECO:0000256" key="1">
    <source>
        <dbReference type="ARBA" id="ARBA00004651"/>
    </source>
</evidence>
<dbReference type="OrthoDB" id="9815246at2"/>
<keyword evidence="4 6" id="KW-1133">Transmembrane helix</keyword>
<proteinExistence type="predicted"/>
<feature type="transmembrane region" description="Helical" evidence="6">
    <location>
        <begin position="240"/>
        <end position="262"/>
    </location>
</feature>
<feature type="transmembrane region" description="Helical" evidence="6">
    <location>
        <begin position="62"/>
        <end position="87"/>
    </location>
</feature>
<dbReference type="AlphaFoldDB" id="A0A1I2N9T0"/>
<evidence type="ECO:0000256" key="6">
    <source>
        <dbReference type="SAM" id="Phobius"/>
    </source>
</evidence>
<evidence type="ECO:0000313" key="7">
    <source>
        <dbReference type="EMBL" id="SFF98121.1"/>
    </source>
</evidence>
<name>A0A1I2N9T0_9FIRM</name>
<evidence type="ECO:0000256" key="5">
    <source>
        <dbReference type="ARBA" id="ARBA00023136"/>
    </source>
</evidence>
<feature type="transmembrane region" description="Helical" evidence="6">
    <location>
        <begin position="22"/>
        <end position="50"/>
    </location>
</feature>
<comment type="subcellular location">
    <subcellularLocation>
        <location evidence="1">Cell membrane</location>
        <topology evidence="1">Multi-pass membrane protein</topology>
    </subcellularLocation>
</comment>
<dbReference type="InterPro" id="IPR003339">
    <property type="entry name" value="ABC/ECF_trnsptr_transmembrane"/>
</dbReference>
<gene>
    <name evidence="7" type="ORF">SAMN05660649_00323</name>
</gene>
<evidence type="ECO:0000256" key="2">
    <source>
        <dbReference type="ARBA" id="ARBA00022475"/>
    </source>
</evidence>
<dbReference type="GO" id="GO:0006824">
    <property type="term" value="P:cobalt ion transport"/>
    <property type="evidence" value="ECO:0007669"/>
    <property type="project" value="InterPro"/>
</dbReference>
<reference evidence="8" key="1">
    <citation type="submission" date="2016-10" db="EMBL/GenBank/DDBJ databases">
        <authorList>
            <person name="Varghese N."/>
            <person name="Submissions S."/>
        </authorList>
    </citation>
    <scope>NUCLEOTIDE SEQUENCE [LARGE SCALE GENOMIC DNA]</scope>
    <source>
        <strain evidence="8">DSM 17038</strain>
    </source>
</reference>
<keyword evidence="3 6" id="KW-0812">Transmembrane</keyword>
<dbReference type="Proteomes" id="UP000199337">
    <property type="component" value="Unassembled WGS sequence"/>
</dbReference>
<dbReference type="InterPro" id="IPR012809">
    <property type="entry name" value="ECF_CbiQ"/>
</dbReference>
<dbReference type="Pfam" id="PF02361">
    <property type="entry name" value="CbiQ"/>
    <property type="match status" value="1"/>
</dbReference>
<dbReference type="STRING" id="341036.SAMN05660649_00323"/>
<evidence type="ECO:0000313" key="8">
    <source>
        <dbReference type="Proteomes" id="UP000199337"/>
    </source>
</evidence>
<evidence type="ECO:0000256" key="3">
    <source>
        <dbReference type="ARBA" id="ARBA00022692"/>
    </source>
</evidence>
<dbReference type="GO" id="GO:0043190">
    <property type="term" value="C:ATP-binding cassette (ABC) transporter complex"/>
    <property type="evidence" value="ECO:0007669"/>
    <property type="project" value="InterPro"/>
</dbReference>
<keyword evidence="2" id="KW-1003">Cell membrane</keyword>
<keyword evidence="8" id="KW-1185">Reference proteome</keyword>
<dbReference type="NCBIfam" id="TIGR02454">
    <property type="entry name" value="ECF_T_CbiQ"/>
    <property type="match status" value="1"/>
</dbReference>
<protein>
    <submittedName>
        <fullName evidence="7">Cobalt/nickel transport system permease protein</fullName>
    </submittedName>
</protein>
<evidence type="ECO:0000256" key="4">
    <source>
        <dbReference type="ARBA" id="ARBA00022989"/>
    </source>
</evidence>
<keyword evidence="5 6" id="KW-0472">Membrane</keyword>
<sequence length="263" mass="28543">MLNIDGFAYTNSLRQVHPLEKAAFAFITMFMCIGFSLPVISGLVIVLMAFAIVGPARIPIKVYFRLMSLPFSFLLIGVVTIAVSITTKGSGAGWLAGITISGITVGITYSGIIYAIGLFLKSLGAVSCLYFLSLTTPAVEMTAVMRKLKFPSLFIELTDLIYRFIFVMLATAEEIHTSQSSRWGYASMKNSMKSLGQLTAALFVKALHRSQTLYTALSSRGYTGQLNVLTPEYTVSVNNIIIIAVIESALTITAILLEMGYIG</sequence>
<dbReference type="InterPro" id="IPR052770">
    <property type="entry name" value="Cobalt_transport_CbiQ"/>
</dbReference>